<dbReference type="Gene3D" id="3.30.1490.20">
    <property type="entry name" value="ATP-grasp fold, A domain"/>
    <property type="match status" value="1"/>
</dbReference>
<dbReference type="PANTHER" id="PTHR21621:SF0">
    <property type="entry name" value="BETA-CITRYLGLUTAMATE SYNTHASE B-RELATED"/>
    <property type="match status" value="1"/>
</dbReference>
<dbReference type="GO" id="GO:0018169">
    <property type="term" value="F:ribosomal S6-glutamic acid ligase activity"/>
    <property type="evidence" value="ECO:0007669"/>
    <property type="project" value="TreeGrafter"/>
</dbReference>
<dbReference type="RefSeq" id="WP_132016521.1">
    <property type="nucleotide sequence ID" value="NZ_SLUN01000038.1"/>
</dbReference>
<evidence type="ECO:0000256" key="2">
    <source>
        <dbReference type="ARBA" id="ARBA00022598"/>
    </source>
</evidence>
<evidence type="ECO:0000256" key="5">
    <source>
        <dbReference type="PROSITE-ProRule" id="PRU00409"/>
    </source>
</evidence>
<dbReference type="GO" id="GO:0009432">
    <property type="term" value="P:SOS response"/>
    <property type="evidence" value="ECO:0007669"/>
    <property type="project" value="TreeGrafter"/>
</dbReference>
<evidence type="ECO:0000256" key="4">
    <source>
        <dbReference type="ARBA" id="ARBA00022840"/>
    </source>
</evidence>
<dbReference type="GO" id="GO:0005524">
    <property type="term" value="F:ATP binding"/>
    <property type="evidence" value="ECO:0007669"/>
    <property type="project" value="UniProtKB-UniRule"/>
</dbReference>
<dbReference type="Gene3D" id="3.30.470.20">
    <property type="entry name" value="ATP-grasp fold, B domain"/>
    <property type="match status" value="2"/>
</dbReference>
<proteinExistence type="predicted"/>
<dbReference type="PANTHER" id="PTHR21621">
    <property type="entry name" value="RIBOSOMAL PROTEIN S6 MODIFICATION PROTEIN"/>
    <property type="match status" value="1"/>
</dbReference>
<dbReference type="Pfam" id="PF18419">
    <property type="entry name" value="ATP-grasp_6"/>
    <property type="match status" value="1"/>
</dbReference>
<protein>
    <submittedName>
        <fullName evidence="7">Glutamate--cysteine ligase</fullName>
    </submittedName>
</protein>
<gene>
    <name evidence="7" type="ORF">EDC14_103846</name>
</gene>
<dbReference type="Pfam" id="PF01071">
    <property type="entry name" value="GARS_A"/>
    <property type="match status" value="1"/>
</dbReference>
<dbReference type="EMBL" id="SLUN01000038">
    <property type="protein sequence ID" value="TCL59753.1"/>
    <property type="molecule type" value="Genomic_DNA"/>
</dbReference>
<dbReference type="GO" id="GO:0046872">
    <property type="term" value="F:metal ion binding"/>
    <property type="evidence" value="ECO:0007669"/>
    <property type="project" value="InterPro"/>
</dbReference>
<keyword evidence="2 7" id="KW-0436">Ligase</keyword>
<comment type="caution">
    <text evidence="7">The sequence shown here is derived from an EMBL/GenBank/DDBJ whole genome shotgun (WGS) entry which is preliminary data.</text>
</comment>
<dbReference type="InterPro" id="IPR013815">
    <property type="entry name" value="ATP_grasp_subdomain_1"/>
</dbReference>
<dbReference type="GO" id="GO:0005737">
    <property type="term" value="C:cytoplasm"/>
    <property type="evidence" value="ECO:0007669"/>
    <property type="project" value="TreeGrafter"/>
</dbReference>
<dbReference type="InterPro" id="IPR020561">
    <property type="entry name" value="PRibGlycinamid_synth_ATP-grasp"/>
</dbReference>
<evidence type="ECO:0000256" key="1">
    <source>
        <dbReference type="ARBA" id="ARBA00001936"/>
    </source>
</evidence>
<accession>A0A4R1R2X5</accession>
<evidence type="ECO:0000256" key="3">
    <source>
        <dbReference type="ARBA" id="ARBA00022741"/>
    </source>
</evidence>
<evidence type="ECO:0000313" key="7">
    <source>
        <dbReference type="EMBL" id="TCL59753.1"/>
    </source>
</evidence>
<name>A0A4R1R2X5_HYDET</name>
<dbReference type="PROSITE" id="PS50975">
    <property type="entry name" value="ATP_GRASP"/>
    <property type="match status" value="1"/>
</dbReference>
<dbReference type="SUPFAM" id="SSF56059">
    <property type="entry name" value="Glutathione synthetase ATP-binding domain-like"/>
    <property type="match status" value="1"/>
</dbReference>
<keyword evidence="3 5" id="KW-0547">Nucleotide-binding</keyword>
<dbReference type="AlphaFoldDB" id="A0A4R1R2X5"/>
<reference evidence="7 8" key="1">
    <citation type="submission" date="2019-03" db="EMBL/GenBank/DDBJ databases">
        <title>Genomic Encyclopedia of Type Strains, Phase IV (KMG-IV): sequencing the most valuable type-strain genomes for metagenomic binning, comparative biology and taxonomic classification.</title>
        <authorList>
            <person name="Goeker M."/>
        </authorList>
    </citation>
    <scope>NUCLEOTIDE SEQUENCE [LARGE SCALE GENOMIC DNA]</scope>
    <source>
        <strain evidence="7 8">LX-B</strain>
    </source>
</reference>
<dbReference type="InterPro" id="IPR011761">
    <property type="entry name" value="ATP-grasp"/>
</dbReference>
<dbReference type="InterPro" id="IPR040657">
    <property type="entry name" value="GshAB_ATP-grasp"/>
</dbReference>
<dbReference type="Proteomes" id="UP000295008">
    <property type="component" value="Unassembled WGS sequence"/>
</dbReference>
<comment type="cofactor">
    <cofactor evidence="1">
        <name>Mn(2+)</name>
        <dbReference type="ChEBI" id="CHEBI:29035"/>
    </cofactor>
</comment>
<keyword evidence="4 5" id="KW-0067">ATP-binding</keyword>
<dbReference type="NCBIfam" id="NF002688">
    <property type="entry name" value="PRK02471.1"/>
    <property type="match status" value="1"/>
</dbReference>
<dbReference type="OrthoDB" id="9803907at2"/>
<keyword evidence="8" id="KW-1185">Reference proteome</keyword>
<organism evidence="7 8">
    <name type="scientific">Hydrogenispora ethanolica</name>
    <dbReference type="NCBI Taxonomy" id="1082276"/>
    <lineage>
        <taxon>Bacteria</taxon>
        <taxon>Bacillati</taxon>
        <taxon>Bacillota</taxon>
        <taxon>Hydrogenispora</taxon>
    </lineage>
</organism>
<feature type="domain" description="ATP-grasp" evidence="6">
    <location>
        <begin position="70"/>
        <end position="326"/>
    </location>
</feature>
<evidence type="ECO:0000259" key="6">
    <source>
        <dbReference type="PROSITE" id="PS50975"/>
    </source>
</evidence>
<evidence type="ECO:0000313" key="8">
    <source>
        <dbReference type="Proteomes" id="UP000295008"/>
    </source>
</evidence>
<sequence>MAEYRDMELSTQVLIKEAINRGVAVEVLDPGDNFIRLSRDGRTEYVKQATRTAADSYIAPLIMENKEVTKTLLRERGLNVPAGVTVSGVAEALSDYPRFQGKAIVVKPKSTNFGKGVLVLKEEHRPGDFQKAVADALRYDQSVLIEEFIPGKEYRFLVIGGEVAAVLHRVPANVTGDGIRNIAELVTEKNKDPLRGKGYVTPLEQIRLGPVEETYLSSQGKDPETVPDDGEVVYLRENSNISTGGDSIDFTDETGAGYKRIAIEAARAVGAKICGADIIIRDLREKPDARNYSIIELNFNPALHIHDFPYRGQNRRVEGKVLDLLGFAEREQGA</sequence>